<dbReference type="InterPro" id="IPR000565">
    <property type="entry name" value="Topo_IIA_B"/>
</dbReference>
<evidence type="ECO:0000256" key="11">
    <source>
        <dbReference type="ARBA" id="ARBA00023235"/>
    </source>
</evidence>
<dbReference type="PRINTS" id="PR00418">
    <property type="entry name" value="TPI2FAMILY"/>
</dbReference>
<proteinExistence type="inferred from homology"/>
<feature type="domain" description="Toprim" evidence="13">
    <location>
        <begin position="466"/>
        <end position="580"/>
    </location>
</feature>
<evidence type="ECO:0000256" key="8">
    <source>
        <dbReference type="ARBA" id="ARBA00022842"/>
    </source>
</evidence>
<dbReference type="NCBIfam" id="TIGR01059">
    <property type="entry name" value="gyrB"/>
    <property type="match status" value="1"/>
</dbReference>
<dbReference type="PATRIC" id="fig|2702.101.peg.775"/>
<dbReference type="InterPro" id="IPR013760">
    <property type="entry name" value="Topo_IIA-like_dom_sf"/>
</dbReference>
<dbReference type="SUPFAM" id="SSF54211">
    <property type="entry name" value="Ribosomal protein S5 domain 2-like"/>
    <property type="match status" value="1"/>
</dbReference>
<dbReference type="FunFam" id="3.30.565.10:FF:000002">
    <property type="entry name" value="DNA gyrase subunit B"/>
    <property type="match status" value="1"/>
</dbReference>
<comment type="caution">
    <text evidence="14">The sequence shown here is derived from an EMBL/GenBank/DDBJ whole genome shotgun (WGS) entry which is preliminary data.</text>
</comment>
<dbReference type="EMBL" id="LSRC01000035">
    <property type="protein sequence ID" value="KXI16876.1"/>
    <property type="molecule type" value="Genomic_DNA"/>
</dbReference>
<dbReference type="FunFam" id="3.40.50.670:FF:000002">
    <property type="entry name" value="DNA gyrase subunit B"/>
    <property type="match status" value="1"/>
</dbReference>
<evidence type="ECO:0000313" key="14">
    <source>
        <dbReference type="EMBL" id="KXI16876.1"/>
    </source>
</evidence>
<evidence type="ECO:0000256" key="12">
    <source>
        <dbReference type="SAM" id="MobiDB-lite"/>
    </source>
</evidence>
<name>A0A135Z5D6_GARVA</name>
<evidence type="ECO:0000256" key="3">
    <source>
        <dbReference type="ARBA" id="ARBA00010708"/>
    </source>
</evidence>
<evidence type="ECO:0000259" key="13">
    <source>
        <dbReference type="PROSITE" id="PS50880"/>
    </source>
</evidence>
<dbReference type="GO" id="GO:0003677">
    <property type="term" value="F:DNA binding"/>
    <property type="evidence" value="ECO:0007669"/>
    <property type="project" value="UniProtKB-KW"/>
</dbReference>
<dbReference type="AlphaFoldDB" id="A0A135Z5D6"/>
<dbReference type="Gene3D" id="3.30.230.10">
    <property type="match status" value="1"/>
</dbReference>
<evidence type="ECO:0000256" key="5">
    <source>
        <dbReference type="ARBA" id="ARBA00022723"/>
    </source>
</evidence>
<dbReference type="Pfam" id="PF00986">
    <property type="entry name" value="DNA_gyraseB_C"/>
    <property type="match status" value="1"/>
</dbReference>
<keyword evidence="7" id="KW-0067">ATP-binding</keyword>
<keyword evidence="11" id="KW-0413">Isomerase</keyword>
<dbReference type="GO" id="GO:0046872">
    <property type="term" value="F:metal ion binding"/>
    <property type="evidence" value="ECO:0007669"/>
    <property type="project" value="UniProtKB-KW"/>
</dbReference>
<sequence>MEDDSIEKINDEHKLDDAQLDDSLAPEHYDASDLRVLEGLEAVRIRPGMYIGSTGPRGLHHLVYEIVDNSVDEALAGYASHIEVTILPDNAIRVVDDGRGIPVDEVPGEGVSGVETVMTKLHAGGKFGGGGYAVSGGLHGVGISVVNALSTRVDIEVRRQGFHWTQTYINQHPTAPLAKGEPMAEGESTGTSVTFWPDAAIFETTIYDFETLRSRFQQMAFLNKGLKISLTDLRKPDEAGDEVAGDAESSNEDKHRSVSYRYEHGIKDYVDYLVKSRKAVPVEPDVIDFEAEDLEIGISAEIAMQWTVAYSEAVHTFANTISTTEGGTHEEGFRAALTTLVNRYAREKNILKEKDTNLSGDDVREGLTAVVSVKLTTPQFEGQTKTKLGNSEAKTFVQRVMTEKLGDWFDAHPSEAKNIIQKSIEASRARLAAKKARENTRRKSIFETAGMPDKLKDCQSNNPEECELFIVEGDSAGGSAIQGRDPITQAILPLRGKILNTERASIDRMMKSETIESLITAVGGGYGEDFDLSKVRYHKVIIMADADVDGAHIATLNLTLFFRYMRPMITAGYVYVAMPPLYRLKWSKGAHDFVYTDAERDRVLAEGKAAGRQLPKGEGIQRYKGLGEMSYQELWETTMDPEHRILKQIHIEDAARADETFSMLMGDEVEPRRLFIQRNAHDARFIDA</sequence>
<dbReference type="Proteomes" id="UP000070505">
    <property type="component" value="Unassembled WGS sequence"/>
</dbReference>
<gene>
    <name evidence="14" type="ORF">HMPREF3230_00795</name>
</gene>
<dbReference type="SMART" id="SM00433">
    <property type="entry name" value="TOP2c"/>
    <property type="match status" value="1"/>
</dbReference>
<dbReference type="InterPro" id="IPR018522">
    <property type="entry name" value="TopoIIA_CS"/>
</dbReference>
<evidence type="ECO:0000256" key="2">
    <source>
        <dbReference type="ARBA" id="ARBA00001946"/>
    </source>
</evidence>
<dbReference type="Pfam" id="PF02518">
    <property type="entry name" value="HATPase_c"/>
    <property type="match status" value="1"/>
</dbReference>
<comment type="cofactor">
    <cofactor evidence="2">
        <name>Mg(2+)</name>
        <dbReference type="ChEBI" id="CHEBI:18420"/>
    </cofactor>
</comment>
<dbReference type="InterPro" id="IPR036890">
    <property type="entry name" value="HATPase_C_sf"/>
</dbReference>
<dbReference type="SMART" id="SM00387">
    <property type="entry name" value="HATPase_c"/>
    <property type="match status" value="1"/>
</dbReference>
<dbReference type="Pfam" id="PF00204">
    <property type="entry name" value="DNA_gyraseB"/>
    <property type="match status" value="1"/>
</dbReference>
<dbReference type="CDD" id="cd00822">
    <property type="entry name" value="TopoII_Trans_DNA_gyrase"/>
    <property type="match status" value="1"/>
</dbReference>
<evidence type="ECO:0000313" key="15">
    <source>
        <dbReference type="Proteomes" id="UP000070505"/>
    </source>
</evidence>
<dbReference type="PANTHER" id="PTHR45866:SF1">
    <property type="entry name" value="DNA GYRASE SUBUNIT B, MITOCHONDRIAL"/>
    <property type="match status" value="1"/>
</dbReference>
<accession>A0A135Z5D6</accession>
<keyword evidence="9" id="KW-0799">Topoisomerase</keyword>
<dbReference type="InterPro" id="IPR014721">
    <property type="entry name" value="Ribsml_uS5_D2-typ_fold_subgr"/>
</dbReference>
<dbReference type="SUPFAM" id="SSF55874">
    <property type="entry name" value="ATPase domain of HSP90 chaperone/DNA topoisomerase II/histidine kinase"/>
    <property type="match status" value="1"/>
</dbReference>
<dbReference type="InterPro" id="IPR020568">
    <property type="entry name" value="Ribosomal_Su5_D2-typ_SF"/>
</dbReference>
<keyword evidence="10" id="KW-0238">DNA-binding</keyword>
<dbReference type="PROSITE" id="PS00177">
    <property type="entry name" value="TOPOISOMERASE_II"/>
    <property type="match status" value="1"/>
</dbReference>
<protein>
    <recommendedName>
        <fullName evidence="4">DNA topoisomerase (ATP-hydrolyzing)</fullName>
        <ecNumber evidence="4">5.6.2.2</ecNumber>
    </recommendedName>
</protein>
<dbReference type="GO" id="GO:0005524">
    <property type="term" value="F:ATP binding"/>
    <property type="evidence" value="ECO:0007669"/>
    <property type="project" value="UniProtKB-KW"/>
</dbReference>
<keyword evidence="5" id="KW-0479">Metal-binding</keyword>
<comment type="similarity">
    <text evidence="3">Belongs to the type II topoisomerase GyrB family.</text>
</comment>
<reference evidence="14 15" key="1">
    <citation type="submission" date="2016-02" db="EMBL/GenBank/DDBJ databases">
        <authorList>
            <person name="Wen L."/>
            <person name="He K."/>
            <person name="Yang H."/>
        </authorList>
    </citation>
    <scope>NUCLEOTIDE SEQUENCE [LARGE SCALE GENOMIC DNA]</scope>
    <source>
        <strain evidence="14 15">CMW7778B</strain>
    </source>
</reference>
<dbReference type="Gene3D" id="3.40.50.670">
    <property type="match status" value="1"/>
</dbReference>
<dbReference type="InterPro" id="IPR002288">
    <property type="entry name" value="DNA_gyrase_B_C"/>
</dbReference>
<dbReference type="GO" id="GO:0005694">
    <property type="term" value="C:chromosome"/>
    <property type="evidence" value="ECO:0007669"/>
    <property type="project" value="InterPro"/>
</dbReference>
<feature type="compositionally biased region" description="Basic and acidic residues" evidence="12">
    <location>
        <begin position="1"/>
        <end position="17"/>
    </location>
</feature>
<dbReference type="SUPFAM" id="SSF56719">
    <property type="entry name" value="Type II DNA topoisomerase"/>
    <property type="match status" value="1"/>
</dbReference>
<evidence type="ECO:0000256" key="6">
    <source>
        <dbReference type="ARBA" id="ARBA00022741"/>
    </source>
</evidence>
<dbReference type="FunFam" id="3.30.230.10:FF:000005">
    <property type="entry name" value="DNA gyrase subunit B"/>
    <property type="match status" value="1"/>
</dbReference>
<dbReference type="PROSITE" id="PS50880">
    <property type="entry name" value="TOPRIM"/>
    <property type="match status" value="1"/>
</dbReference>
<evidence type="ECO:0000256" key="1">
    <source>
        <dbReference type="ARBA" id="ARBA00000185"/>
    </source>
</evidence>
<dbReference type="InterPro" id="IPR006171">
    <property type="entry name" value="TOPRIM_dom"/>
</dbReference>
<dbReference type="GO" id="GO:0006265">
    <property type="term" value="P:DNA topological change"/>
    <property type="evidence" value="ECO:0007669"/>
    <property type="project" value="InterPro"/>
</dbReference>
<dbReference type="PRINTS" id="PR01159">
    <property type="entry name" value="DNAGYRASEB"/>
</dbReference>
<dbReference type="Gene3D" id="3.30.565.10">
    <property type="entry name" value="Histidine kinase-like ATPase, C-terminal domain"/>
    <property type="match status" value="1"/>
</dbReference>
<dbReference type="NCBIfam" id="NF004189">
    <property type="entry name" value="PRK05644.1"/>
    <property type="match status" value="1"/>
</dbReference>
<dbReference type="InterPro" id="IPR001241">
    <property type="entry name" value="Topo_IIA"/>
</dbReference>
<comment type="catalytic activity">
    <reaction evidence="1">
        <text>ATP-dependent breakage, passage and rejoining of double-stranded DNA.</text>
        <dbReference type="EC" id="5.6.2.2"/>
    </reaction>
</comment>
<evidence type="ECO:0000256" key="10">
    <source>
        <dbReference type="ARBA" id="ARBA00023125"/>
    </source>
</evidence>
<dbReference type="CDD" id="cd16928">
    <property type="entry name" value="HATPase_GyrB-like"/>
    <property type="match status" value="1"/>
</dbReference>
<dbReference type="GO" id="GO:0034335">
    <property type="term" value="F:DNA negative supercoiling activity"/>
    <property type="evidence" value="ECO:0007669"/>
    <property type="project" value="UniProtKB-ARBA"/>
</dbReference>
<evidence type="ECO:0000256" key="4">
    <source>
        <dbReference type="ARBA" id="ARBA00012895"/>
    </source>
</evidence>
<evidence type="ECO:0000256" key="9">
    <source>
        <dbReference type="ARBA" id="ARBA00023029"/>
    </source>
</evidence>
<evidence type="ECO:0000256" key="7">
    <source>
        <dbReference type="ARBA" id="ARBA00022840"/>
    </source>
</evidence>
<dbReference type="InterPro" id="IPR013506">
    <property type="entry name" value="Topo_IIA_bsu_dom2"/>
</dbReference>
<feature type="region of interest" description="Disordered" evidence="12">
    <location>
        <begin position="1"/>
        <end position="20"/>
    </location>
</feature>
<dbReference type="PANTHER" id="PTHR45866">
    <property type="entry name" value="DNA GYRASE/TOPOISOMERASE SUBUNIT B"/>
    <property type="match status" value="1"/>
</dbReference>
<dbReference type="InterPro" id="IPR003594">
    <property type="entry name" value="HATPase_dom"/>
</dbReference>
<keyword evidence="8" id="KW-0460">Magnesium</keyword>
<dbReference type="InterPro" id="IPR013759">
    <property type="entry name" value="Topo_IIA_B_C"/>
</dbReference>
<dbReference type="EC" id="5.6.2.2" evidence="4"/>
<dbReference type="Pfam" id="PF01751">
    <property type="entry name" value="Toprim"/>
    <property type="match status" value="1"/>
</dbReference>
<dbReference type="InterPro" id="IPR011557">
    <property type="entry name" value="GyrB"/>
</dbReference>
<organism evidence="14 15">
    <name type="scientific">Gardnerella vaginalis</name>
    <dbReference type="NCBI Taxonomy" id="2702"/>
    <lineage>
        <taxon>Bacteria</taxon>
        <taxon>Bacillati</taxon>
        <taxon>Actinomycetota</taxon>
        <taxon>Actinomycetes</taxon>
        <taxon>Bifidobacteriales</taxon>
        <taxon>Bifidobacteriaceae</taxon>
        <taxon>Gardnerella</taxon>
    </lineage>
</organism>
<keyword evidence="6" id="KW-0547">Nucleotide-binding</keyword>